<accession>A0ABV4XG22</accession>
<dbReference type="Proteomes" id="UP001576774">
    <property type="component" value="Unassembled WGS sequence"/>
</dbReference>
<evidence type="ECO:0000256" key="1">
    <source>
        <dbReference type="SAM" id="MobiDB-lite"/>
    </source>
</evidence>
<feature type="compositionally biased region" description="Polar residues" evidence="1">
    <location>
        <begin position="56"/>
        <end position="76"/>
    </location>
</feature>
<sequence length="95" mass="10104">MGFANLSIAEIAADYDTSVTEVLQICDRLGIPYKNPQTRLALEDAKAIISEIMAHSQGSGTNQQEDLFSENQNTDSLPGDVAPGTPAEPDPSSKP</sequence>
<protein>
    <recommendedName>
        <fullName evidence="4">Translation initiation factor IF-2</fullName>
    </recommendedName>
</protein>
<comment type="caution">
    <text evidence="2">The sequence shown here is derived from an EMBL/GenBank/DDBJ whole genome shotgun (WGS) entry which is preliminary data.</text>
</comment>
<feature type="compositionally biased region" description="Pro residues" evidence="1">
    <location>
        <begin position="86"/>
        <end position="95"/>
    </location>
</feature>
<dbReference type="RefSeq" id="WP_413274474.1">
    <property type="nucleotide sequence ID" value="NZ_JBHFNQ010000227.1"/>
</dbReference>
<organism evidence="2 3">
    <name type="scientific">Floridaenema aerugineum BLCC-F46</name>
    <dbReference type="NCBI Taxonomy" id="3153654"/>
    <lineage>
        <taxon>Bacteria</taxon>
        <taxon>Bacillati</taxon>
        <taxon>Cyanobacteriota</taxon>
        <taxon>Cyanophyceae</taxon>
        <taxon>Oscillatoriophycideae</taxon>
        <taxon>Aerosakkonematales</taxon>
        <taxon>Aerosakkonemataceae</taxon>
        <taxon>Floridanema</taxon>
        <taxon>Floridanema aerugineum</taxon>
    </lineage>
</organism>
<evidence type="ECO:0000313" key="3">
    <source>
        <dbReference type="Proteomes" id="UP001576774"/>
    </source>
</evidence>
<evidence type="ECO:0000313" key="2">
    <source>
        <dbReference type="EMBL" id="MFB2881496.1"/>
    </source>
</evidence>
<evidence type="ECO:0008006" key="4">
    <source>
        <dbReference type="Google" id="ProtNLM"/>
    </source>
</evidence>
<reference evidence="2 3" key="1">
    <citation type="submission" date="2024-09" db="EMBL/GenBank/DDBJ databases">
        <title>Floridaenema gen nov. (Aerosakkonemataceae, Aerosakkonematales ord. nov., Cyanobacteria) from benthic tropical and subtropical fresh waters, with the description of four new species.</title>
        <authorList>
            <person name="Moretto J.A."/>
            <person name="Berthold D.E."/>
            <person name="Lefler F.W."/>
            <person name="Huang I.-S."/>
            <person name="Laughinghouse H. IV."/>
        </authorList>
    </citation>
    <scope>NUCLEOTIDE SEQUENCE [LARGE SCALE GENOMIC DNA]</scope>
    <source>
        <strain evidence="2 3">BLCC-F46</strain>
    </source>
</reference>
<gene>
    <name evidence="2" type="ORF">ACE1CC_31975</name>
</gene>
<dbReference type="EMBL" id="JBHFNQ010000227">
    <property type="protein sequence ID" value="MFB2881496.1"/>
    <property type="molecule type" value="Genomic_DNA"/>
</dbReference>
<dbReference type="Gene3D" id="1.10.10.2480">
    <property type="match status" value="1"/>
</dbReference>
<feature type="region of interest" description="Disordered" evidence="1">
    <location>
        <begin position="56"/>
        <end position="95"/>
    </location>
</feature>
<name>A0ABV4XG22_9CYAN</name>
<keyword evidence="3" id="KW-1185">Reference proteome</keyword>
<proteinExistence type="predicted"/>